<organism evidence="1 2">
    <name type="scientific">Halosquirtibacter laminarini</name>
    <dbReference type="NCBI Taxonomy" id="3374600"/>
    <lineage>
        <taxon>Bacteria</taxon>
        <taxon>Pseudomonadati</taxon>
        <taxon>Bacteroidota</taxon>
        <taxon>Bacteroidia</taxon>
        <taxon>Marinilabiliales</taxon>
        <taxon>Prolixibacteraceae</taxon>
        <taxon>Halosquirtibacter</taxon>
    </lineage>
</organism>
<accession>A0AC61NN95</accession>
<reference evidence="1" key="1">
    <citation type="submission" date="2021-08" db="EMBL/GenBank/DDBJ databases">
        <title>Novel anaerobic bacterium isolated from sea squirt in East Sea, Republic of Korea.</title>
        <authorList>
            <person name="Nguyen T.H."/>
            <person name="Li Z."/>
            <person name="Lee Y.-J."/>
            <person name="Ko J."/>
            <person name="Kim S.-G."/>
        </authorList>
    </citation>
    <scope>NUCLEOTIDE SEQUENCE</scope>
    <source>
        <strain evidence="1">KCTC 25031</strain>
    </source>
</reference>
<evidence type="ECO:0000313" key="1">
    <source>
        <dbReference type="EMBL" id="QZE14075.1"/>
    </source>
</evidence>
<sequence>MKLSPQLLVFDLGRVLLHIDVDRCYRTYSDLGIPSHYEISLKTLFQKYESGNISEQHLLDRVNEDLGTTYTYEAFWSCWDAMIVSYDREVVSLIEDLRTNYQVVLLSNTNLRHQLVFEKMYQECFGGGLESLFDRLFYSHELQCSKPSPLIYEKVERALNVEGESILFFDDLKENLSAANERGWATQQVMEDKYAFKATLKRLIDIKKAPYN</sequence>
<evidence type="ECO:0000313" key="2">
    <source>
        <dbReference type="Proteomes" id="UP000826212"/>
    </source>
</evidence>
<gene>
    <name evidence="1" type="ORF">K4L44_16335</name>
</gene>
<keyword evidence="1" id="KW-0378">Hydrolase</keyword>
<keyword evidence="2" id="KW-1185">Reference proteome</keyword>
<protein>
    <submittedName>
        <fullName evidence="1">HAD-IA family hydrolase</fullName>
    </submittedName>
</protein>
<dbReference type="EMBL" id="CP081303">
    <property type="protein sequence ID" value="QZE14075.1"/>
    <property type="molecule type" value="Genomic_DNA"/>
</dbReference>
<name>A0AC61NN95_9BACT</name>
<proteinExistence type="predicted"/>
<dbReference type="Proteomes" id="UP000826212">
    <property type="component" value="Chromosome"/>
</dbReference>